<accession>A0ACC0DBL1</accession>
<comment type="caution">
    <text evidence="1">The sequence shown here is derived from an EMBL/GenBank/DDBJ whole genome shotgun (WGS) entry which is preliminary data.</text>
</comment>
<keyword evidence="2" id="KW-1185">Reference proteome</keyword>
<dbReference type="EMBL" id="MU394294">
    <property type="protein sequence ID" value="KAI6089785.1"/>
    <property type="molecule type" value="Genomic_DNA"/>
</dbReference>
<sequence>MEKNSKQAVEPSSSFLEMLGNPRLRRRMFKIPKDQQKLLDSDDSWASKLKRSSKPLLNVPPEVLENIKAFHRRQLQATESNESIPSPNPQAHTPKKSVESSSQHFQTTQPESELRGDDNGDSDGDDDDNTDNVSKWSSSPSEHLVPPKKTTSEDVDDYGQPQFITQPPVSSPQPTMSPLPKLRAPFIFPPSSQAQEEPLEIEVPAAIDDAILPVNKSAVQLNNTPPSAQIVPCTFDQSAHAKPFQKQRIYNEPQEFYRPPKKDTALKQHLAVRNGIQTAAPYTDVQSSTTTSNLSSSIIPSTIQAEAPGKDAPIWPVNATTSPSKESPTNGDEGHDTQDSPLRRQQSPEYRPPSPILRSSPPIRRAPRISPPAISRPRQVSLSSAPFIRYTMTYPNYNGSISDFVTACMYIQQIQSIFRTSLYDDFIRAWHEGYIPYVRECDDSEPPVKALNAVNWYSEIDDDPLFTSRVVTRGNLKSTLEFYPEELRAARSLLGVSPKPTPEPAKGPSTTRMVENHRPAPPEKAPQTDKNPSGDTPEVPKPELSKAGSVTAPQPNLPTLPRPHQKTGILPLHKSMSEMETTKKPAPREFGRSYSEATHHKRKASEDMAGTLTKRISVNSLPKSDSGSVTSVNSEVHVSTRQSSVAPSSVGGRRRKKLDPERRNEKLRQHWQRKAQEKRDRIASSAPVSNTPTSAQRE</sequence>
<gene>
    <name evidence="1" type="ORF">F4821DRAFT_230915</name>
</gene>
<organism evidence="1 2">
    <name type="scientific">Hypoxylon rubiginosum</name>
    <dbReference type="NCBI Taxonomy" id="110542"/>
    <lineage>
        <taxon>Eukaryota</taxon>
        <taxon>Fungi</taxon>
        <taxon>Dikarya</taxon>
        <taxon>Ascomycota</taxon>
        <taxon>Pezizomycotina</taxon>
        <taxon>Sordariomycetes</taxon>
        <taxon>Xylariomycetidae</taxon>
        <taxon>Xylariales</taxon>
        <taxon>Hypoxylaceae</taxon>
        <taxon>Hypoxylon</taxon>
    </lineage>
</organism>
<evidence type="ECO:0000313" key="2">
    <source>
        <dbReference type="Proteomes" id="UP001497680"/>
    </source>
</evidence>
<protein>
    <submittedName>
        <fullName evidence="1">Uncharacterized protein</fullName>
    </submittedName>
</protein>
<proteinExistence type="predicted"/>
<reference evidence="1 2" key="1">
    <citation type="journal article" date="2022" name="New Phytol.">
        <title>Ecological generalism drives hyperdiversity of secondary metabolite gene clusters in xylarialean endophytes.</title>
        <authorList>
            <person name="Franco M.E.E."/>
            <person name="Wisecaver J.H."/>
            <person name="Arnold A.E."/>
            <person name="Ju Y.M."/>
            <person name="Slot J.C."/>
            <person name="Ahrendt S."/>
            <person name="Moore L.P."/>
            <person name="Eastman K.E."/>
            <person name="Scott K."/>
            <person name="Konkel Z."/>
            <person name="Mondo S.J."/>
            <person name="Kuo A."/>
            <person name="Hayes R.D."/>
            <person name="Haridas S."/>
            <person name="Andreopoulos B."/>
            <person name="Riley R."/>
            <person name="LaButti K."/>
            <person name="Pangilinan J."/>
            <person name="Lipzen A."/>
            <person name="Amirebrahimi M."/>
            <person name="Yan J."/>
            <person name="Adam C."/>
            <person name="Keymanesh K."/>
            <person name="Ng V."/>
            <person name="Louie K."/>
            <person name="Northen T."/>
            <person name="Drula E."/>
            <person name="Henrissat B."/>
            <person name="Hsieh H.M."/>
            <person name="Youens-Clark K."/>
            <person name="Lutzoni F."/>
            <person name="Miadlikowska J."/>
            <person name="Eastwood D.C."/>
            <person name="Hamelin R.C."/>
            <person name="Grigoriev I.V."/>
            <person name="U'Ren J.M."/>
        </authorList>
    </citation>
    <scope>NUCLEOTIDE SEQUENCE [LARGE SCALE GENOMIC DNA]</scope>
    <source>
        <strain evidence="1 2">ER1909</strain>
    </source>
</reference>
<name>A0ACC0DBL1_9PEZI</name>
<evidence type="ECO:0000313" key="1">
    <source>
        <dbReference type="EMBL" id="KAI6089785.1"/>
    </source>
</evidence>
<dbReference type="Proteomes" id="UP001497680">
    <property type="component" value="Unassembled WGS sequence"/>
</dbReference>